<dbReference type="Proteomes" id="UP001138751">
    <property type="component" value="Unassembled WGS sequence"/>
</dbReference>
<dbReference type="InterPro" id="IPR052196">
    <property type="entry name" value="Bact_Kbp"/>
</dbReference>
<dbReference type="InterPro" id="IPR018392">
    <property type="entry name" value="LysM"/>
</dbReference>
<keyword evidence="3" id="KW-1185">Reference proteome</keyword>
<dbReference type="PANTHER" id="PTHR34700">
    <property type="entry name" value="POTASSIUM BINDING PROTEIN KBP"/>
    <property type="match status" value="1"/>
</dbReference>
<proteinExistence type="predicted"/>
<name>A0A9X9X389_9PROT</name>
<dbReference type="RefSeq" id="WP_211864267.1">
    <property type="nucleotide sequence ID" value="NZ_JAAEDM010000095.1"/>
</dbReference>
<dbReference type="SMART" id="SM00257">
    <property type="entry name" value="LysM"/>
    <property type="match status" value="1"/>
</dbReference>
<sequence length="286" mass="29051">GVAPRFDVVRVGAGGSAVIAGRAAPGAEVALLLDGHQEIGRVRADRRGEWVIMPTPIAPGAWELSLVARLGAEETAGTDAVVVMVPEPVRQAPAATATAPAAPSTALAVLLPQAAPPRLLQAPAAGEATAPAVAIGSVEQEPGGALSIAGSAPPGAALRVHLGGRVVGDATADAEGRWRIAVQPGAGRGMVRVEQLGPGGRVVARAEVPFSPPSAPDATPGARRVVVERGTNLWRIARASYGGGPRYVVIYEANRAQIRDPDRIFPGQVLALPEDQATPASSSESR</sequence>
<feature type="non-terminal residue" evidence="2">
    <location>
        <position position="1"/>
    </location>
</feature>
<dbReference type="PROSITE" id="PS51782">
    <property type="entry name" value="LYSM"/>
    <property type="match status" value="1"/>
</dbReference>
<feature type="domain" description="LysM" evidence="1">
    <location>
        <begin position="223"/>
        <end position="272"/>
    </location>
</feature>
<dbReference type="Pfam" id="PF01476">
    <property type="entry name" value="LysM"/>
    <property type="match status" value="1"/>
</dbReference>
<organism evidence="2 3">
    <name type="scientific">Neoroseomonas soli</name>
    <dbReference type="NCBI Taxonomy" id="1081025"/>
    <lineage>
        <taxon>Bacteria</taxon>
        <taxon>Pseudomonadati</taxon>
        <taxon>Pseudomonadota</taxon>
        <taxon>Alphaproteobacteria</taxon>
        <taxon>Acetobacterales</taxon>
        <taxon>Acetobacteraceae</taxon>
        <taxon>Neoroseomonas</taxon>
    </lineage>
</organism>
<dbReference type="AlphaFoldDB" id="A0A9X9X389"/>
<gene>
    <name evidence="2" type="ORF">GXW76_22040</name>
</gene>
<evidence type="ECO:0000313" key="2">
    <source>
        <dbReference type="EMBL" id="MBR0673868.1"/>
    </source>
</evidence>
<dbReference type="Gene3D" id="3.10.350.10">
    <property type="entry name" value="LysM domain"/>
    <property type="match status" value="1"/>
</dbReference>
<comment type="caution">
    <text evidence="2">The sequence shown here is derived from an EMBL/GenBank/DDBJ whole genome shotgun (WGS) entry which is preliminary data.</text>
</comment>
<protein>
    <submittedName>
        <fullName evidence="2">LysM peptidoglycan-binding domain-containing protein</fullName>
    </submittedName>
</protein>
<accession>A0A9X9X389</accession>
<reference evidence="2" key="1">
    <citation type="submission" date="2020-01" db="EMBL/GenBank/DDBJ databases">
        <authorList>
            <person name="Rat A."/>
        </authorList>
    </citation>
    <scope>NUCLEOTIDE SEQUENCE</scope>
    <source>
        <strain evidence="2">LMG 31231</strain>
    </source>
</reference>
<evidence type="ECO:0000259" key="1">
    <source>
        <dbReference type="PROSITE" id="PS51782"/>
    </source>
</evidence>
<reference evidence="2" key="2">
    <citation type="journal article" date="2021" name="Syst. Appl. Microbiol.">
        <title>Roseomonas hellenica sp. nov., isolated from roots of wild-growing Alkanna tinctoria.</title>
        <authorList>
            <person name="Rat A."/>
            <person name="Naranjo H.D."/>
            <person name="Lebbe L."/>
            <person name="Cnockaert M."/>
            <person name="Krigas N."/>
            <person name="Grigoriadou K."/>
            <person name="Maloupa E."/>
            <person name="Willems A."/>
        </authorList>
    </citation>
    <scope>NUCLEOTIDE SEQUENCE</scope>
    <source>
        <strain evidence="2">LMG 31231</strain>
    </source>
</reference>
<dbReference type="InterPro" id="IPR036779">
    <property type="entry name" value="LysM_dom_sf"/>
</dbReference>
<evidence type="ECO:0000313" key="3">
    <source>
        <dbReference type="Proteomes" id="UP001138751"/>
    </source>
</evidence>
<dbReference type="EMBL" id="JAAEDM010000095">
    <property type="protein sequence ID" value="MBR0673868.1"/>
    <property type="molecule type" value="Genomic_DNA"/>
</dbReference>
<dbReference type="PANTHER" id="PTHR34700:SF4">
    <property type="entry name" value="PHAGE-LIKE ELEMENT PBSX PROTEIN XKDP"/>
    <property type="match status" value="1"/>
</dbReference>